<feature type="domain" description="Protein UNC80 central region" evidence="2">
    <location>
        <begin position="334"/>
        <end position="894"/>
    </location>
</feature>
<dbReference type="STRING" id="6669.E9G798"/>
<protein>
    <recommendedName>
        <fullName evidence="6">Protein unc-80</fullName>
    </recommendedName>
</protein>
<dbReference type="InterPro" id="IPR046460">
    <property type="entry name" value="UNC80_C"/>
</dbReference>
<dbReference type="GO" id="GO:0005261">
    <property type="term" value="F:monoatomic cation channel activity"/>
    <property type="evidence" value="ECO:0000318"/>
    <property type="project" value="GO_Central"/>
</dbReference>
<dbReference type="PANTHER" id="PTHR31781">
    <property type="entry name" value="UNC80"/>
    <property type="match status" value="1"/>
</dbReference>
<gene>
    <name evidence="4" type="ORF">DAPPUDRAFT_99562</name>
</gene>
<feature type="region of interest" description="Disordered" evidence="1">
    <location>
        <begin position="250"/>
        <end position="319"/>
    </location>
</feature>
<keyword evidence="5" id="KW-1185">Reference proteome</keyword>
<dbReference type="InParanoid" id="E9G798"/>
<dbReference type="PhylomeDB" id="E9G798"/>
<organism evidence="4 5">
    <name type="scientific">Daphnia pulex</name>
    <name type="common">Water flea</name>
    <dbReference type="NCBI Taxonomy" id="6669"/>
    <lineage>
        <taxon>Eukaryota</taxon>
        <taxon>Metazoa</taxon>
        <taxon>Ecdysozoa</taxon>
        <taxon>Arthropoda</taxon>
        <taxon>Crustacea</taxon>
        <taxon>Branchiopoda</taxon>
        <taxon>Diplostraca</taxon>
        <taxon>Cladocera</taxon>
        <taxon>Anomopoda</taxon>
        <taxon>Daphniidae</taxon>
        <taxon>Daphnia</taxon>
    </lineage>
</organism>
<feature type="compositionally biased region" description="Low complexity" evidence="1">
    <location>
        <begin position="620"/>
        <end position="635"/>
    </location>
</feature>
<dbReference type="EMBL" id="GL732534">
    <property type="protein sequence ID" value="EFX84431.1"/>
    <property type="molecule type" value="Genomic_DNA"/>
</dbReference>
<dbReference type="KEGG" id="dpx:DAPPUDRAFT_99562"/>
<reference evidence="4 5" key="1">
    <citation type="journal article" date="2011" name="Science">
        <title>The ecoresponsive genome of Daphnia pulex.</title>
        <authorList>
            <person name="Colbourne J.K."/>
            <person name="Pfrender M.E."/>
            <person name="Gilbert D."/>
            <person name="Thomas W.K."/>
            <person name="Tucker A."/>
            <person name="Oakley T.H."/>
            <person name="Tokishita S."/>
            <person name="Aerts A."/>
            <person name="Arnold G.J."/>
            <person name="Basu M.K."/>
            <person name="Bauer D.J."/>
            <person name="Caceres C.E."/>
            <person name="Carmel L."/>
            <person name="Casola C."/>
            <person name="Choi J.H."/>
            <person name="Detter J.C."/>
            <person name="Dong Q."/>
            <person name="Dusheyko S."/>
            <person name="Eads B.D."/>
            <person name="Frohlich T."/>
            <person name="Geiler-Samerotte K.A."/>
            <person name="Gerlach D."/>
            <person name="Hatcher P."/>
            <person name="Jogdeo S."/>
            <person name="Krijgsveld J."/>
            <person name="Kriventseva E.V."/>
            <person name="Kultz D."/>
            <person name="Laforsch C."/>
            <person name="Lindquist E."/>
            <person name="Lopez J."/>
            <person name="Manak J.R."/>
            <person name="Muller J."/>
            <person name="Pangilinan J."/>
            <person name="Patwardhan R.P."/>
            <person name="Pitluck S."/>
            <person name="Pritham E.J."/>
            <person name="Rechtsteiner A."/>
            <person name="Rho M."/>
            <person name="Rogozin I.B."/>
            <person name="Sakarya O."/>
            <person name="Salamov A."/>
            <person name="Schaack S."/>
            <person name="Shapiro H."/>
            <person name="Shiga Y."/>
            <person name="Skalitzky C."/>
            <person name="Smith Z."/>
            <person name="Souvorov A."/>
            <person name="Sung W."/>
            <person name="Tang Z."/>
            <person name="Tsuchiya D."/>
            <person name="Tu H."/>
            <person name="Vos H."/>
            <person name="Wang M."/>
            <person name="Wolf Y.I."/>
            <person name="Yamagata H."/>
            <person name="Yamada T."/>
            <person name="Ye Y."/>
            <person name="Shaw J.R."/>
            <person name="Andrews J."/>
            <person name="Crease T.J."/>
            <person name="Tang H."/>
            <person name="Lucas S.M."/>
            <person name="Robertson H.M."/>
            <person name="Bork P."/>
            <person name="Koonin E.V."/>
            <person name="Zdobnov E.M."/>
            <person name="Grigoriev I.V."/>
            <person name="Lynch M."/>
            <person name="Boore J.L."/>
        </authorList>
    </citation>
    <scope>NUCLEOTIDE SEQUENCE [LARGE SCALE GENOMIC DNA]</scope>
</reference>
<dbReference type="GO" id="GO:0030424">
    <property type="term" value="C:axon"/>
    <property type="evidence" value="ECO:0000318"/>
    <property type="project" value="GO_Central"/>
</dbReference>
<sequence>MDGWSDEGNLIRKGSVVHALALSAQRFREKEPKVKQRFPVISNRSSRKSSQKLGIVGWMRKDRRCQGPNNQGAGEEPLDVAQAVAPSLLKLQQRGTGSNHNHRPVIARAAFLFECAHFVNRCNRGQWPSWMKLNLPFYRPSGSLSNRGTPSGQRRTHILQQLGGRMFFSWAEAIGVRLEEILIDDALCCEDYDAHAMDEQCQRILIENDENEDLLVEDFPWPLRLAACMLLYEITAFLRDSYRRLPRSTRVSLRSNDATSKTGGGNNTGGSLIVASGSSFNEQTRGGNPASGGAPSGAVVISSGESYTHHSTGGTGGSGSLALATTSIATPASNPAGGRRWSMALSSMGQSQNSAQSLQSITGDGHSIGGVPGERKISFVLHEPDDESLDSSKTTLTFQKRNRRLAQGRPYLLRRSTMSNTGSFKRRSLKLRRSHRESRRGGDQSDAKSIKRSDSIRSKRKVSSISDRSDISDVPMDHDISGEESPGILSDDGQHESPSDGAADIEEGISTRGMPWLRSVLLLSNSFYYQCQHQHVCHPWCFRRQSRACSRMLSSVRKIYGDEPQHQEVVEFLSFSKKSRHHKDHDKKEKASKGAQSRPGSPLRRRESVANKKERSTNDLLSKASSCHSSSATLSRDQIEHDQWDRNKVMGLQSKHFPNESDGDENKSKKKEDHPMVKYIKFQVMDLFQAPLLVLIKSATIMNDEAFLDIIPIAWELLLNVQKETVAAAAAMFILSAVRCPELITLLLNGSLRHPDPIERFKALLKFQVLWRSRYQVWPRMEEGAVHSFKVPPHAIEFTLPSPRIGVESLPVVDPPWMPHVRTRVQEVTLNQDTHRSLVTATKTRKKQQTELVESALKDEEDRKCSERENFRISAVPVTIQASYEPALHYVGADDHDDDDEAQQQSGTSGQPLQSAQFLFPSCLCSAIVPIVDLLDDSVLTPDGVAVCDLANQVLHSCLVEDTALFLRHILERLTREKQDEMFAILRRLLRFVAYLPQQTAFTLHNYLIGYIMFYVRTPMEGSQDLVGNALSLLSMVAPSVQGLLFKDLKQILRKEQCDASILITANVPSAKKIVVHGPNKSDSGAIPSQFPIQEDTQFSQILQESLDFFSIDENRQREYFLVDYRTNQIHNPSAYVRDYYFFKRSQYPQLNLVHMDPVRAHDALQKQVFTEKMVELGKVQFVTLVLKSSNQIVARVLFLHEELMKLPSFPRKALEADLGLYSNGCMGKPWWALCLFGGHPPLHQRDQLHQALLLYCEDAVMLRFCMATYINAGHQFRNVFEPIFLGREVGVDAIETLCRKFSAGHLEKEMMETFMLLKGRTNLTAVAAAVFILVYRRKCQPISIKQILPILNVSPPVTLYKLGAILKKVETHLKGKFPALPQPSLESTTTCEAGSSSSIPVFHHARSVLPKLKVQDPFLPSVEISERVYNITDNIVAVFERRTKQSFDRRIITIAAGFLAWQSCHYYDKNFNSKVPFKELIEPNKTGYFQKYLTLTNLDIGDVTAKHIKRSVLQTSKELLPLFQHMTWIEKEGKGTDDIPKYLGRILQFKDVAIEALFLEEETARINEPISAPVIPRELTAEEEAILDAPDLNENDLPDTESSKYFFSEKELNPLNSLFFSLSLISPGCLGFFRMLFHDLGLAGCEYAQSASMPELGPEMNDQRHQQRHALPSANYTYSSKHYTEASKYYSEEPYVYSAPESYYTTSATYYSPPPTTTSCSLLPKEKADSSGSRILCYDSLLLSTSNDTGVVLSVYYTNPATVYYTTAAPAYYTEPSYYTTEVYTTTYAAPSYYAPAAAPSYYAPPAYTEDPYYTTVAPVYYTETPYYTTAAPAYYSEPAYYTTEAYTTTTAALKYEALTYAPPPSNYSPPVYESINSSKM</sequence>
<dbReference type="Pfam" id="PF20262">
    <property type="entry name" value="UNC80_C"/>
    <property type="match status" value="1"/>
</dbReference>
<dbReference type="InterPro" id="IPR045852">
    <property type="entry name" value="UNC80_central"/>
</dbReference>
<feature type="region of interest" description="Disordered" evidence="1">
    <location>
        <begin position="891"/>
        <end position="912"/>
    </location>
</feature>
<dbReference type="GO" id="GO:0055080">
    <property type="term" value="P:monoatomic cation homeostasis"/>
    <property type="evidence" value="ECO:0000318"/>
    <property type="project" value="GO_Central"/>
</dbReference>
<feature type="compositionally biased region" description="Basic and acidic residues" evidence="1">
    <location>
        <begin position="467"/>
        <end position="481"/>
    </location>
</feature>
<evidence type="ECO:0008006" key="6">
    <source>
        <dbReference type="Google" id="ProtNLM"/>
    </source>
</evidence>
<dbReference type="PANTHER" id="PTHR31781:SF1">
    <property type="entry name" value="PROTEIN UNC-80 HOMOLOG"/>
    <property type="match status" value="1"/>
</dbReference>
<feature type="compositionally biased region" description="Low complexity" evidence="1">
    <location>
        <begin position="286"/>
        <end position="312"/>
    </location>
</feature>
<feature type="region of interest" description="Disordered" evidence="1">
    <location>
        <begin position="575"/>
        <end position="672"/>
    </location>
</feature>
<evidence type="ECO:0000259" key="3">
    <source>
        <dbReference type="Pfam" id="PF20262"/>
    </source>
</evidence>
<dbReference type="GO" id="GO:0034703">
    <property type="term" value="C:cation channel complex"/>
    <property type="evidence" value="ECO:0000318"/>
    <property type="project" value="GO_Central"/>
</dbReference>
<dbReference type="Pfam" id="PF19424">
    <property type="entry name" value="UNC80"/>
    <property type="match status" value="2"/>
</dbReference>
<feature type="compositionally biased region" description="Basic residues" evidence="1">
    <location>
        <begin position="424"/>
        <end position="438"/>
    </location>
</feature>
<evidence type="ECO:0000313" key="5">
    <source>
        <dbReference type="Proteomes" id="UP000000305"/>
    </source>
</evidence>
<dbReference type="Proteomes" id="UP000000305">
    <property type="component" value="Unassembled WGS sequence"/>
</dbReference>
<dbReference type="OrthoDB" id="5584001at2759"/>
<feature type="compositionally biased region" description="Polar residues" evidence="1">
    <location>
        <begin position="903"/>
        <end position="912"/>
    </location>
</feature>
<feature type="compositionally biased region" description="Basic and acidic residues" evidence="1">
    <location>
        <begin position="637"/>
        <end position="648"/>
    </location>
</feature>
<feature type="compositionally biased region" description="Polar residues" evidence="1">
    <location>
        <begin position="250"/>
        <end position="261"/>
    </location>
</feature>
<feature type="region of interest" description="Disordered" evidence="1">
    <location>
        <begin position="383"/>
        <end position="506"/>
    </location>
</feature>
<feature type="compositionally biased region" description="Basic and acidic residues" evidence="1">
    <location>
        <begin position="439"/>
        <end position="457"/>
    </location>
</feature>
<dbReference type="HOGENOM" id="CLU_236192_0_0_1"/>
<feature type="compositionally biased region" description="Basic and acidic residues" evidence="1">
    <location>
        <begin position="604"/>
        <end position="617"/>
    </location>
</feature>
<feature type="compositionally biased region" description="Polar residues" evidence="1">
    <location>
        <begin position="276"/>
        <end position="285"/>
    </location>
</feature>
<feature type="domain" description="Protein UNC80 C-terminal" evidence="3">
    <location>
        <begin position="901"/>
        <end position="1230"/>
    </location>
</feature>
<evidence type="ECO:0000313" key="4">
    <source>
        <dbReference type="EMBL" id="EFX84431.1"/>
    </source>
</evidence>
<evidence type="ECO:0000256" key="1">
    <source>
        <dbReference type="SAM" id="MobiDB-lite"/>
    </source>
</evidence>
<evidence type="ECO:0000259" key="2">
    <source>
        <dbReference type="Pfam" id="PF19424"/>
    </source>
</evidence>
<proteinExistence type="predicted"/>
<name>E9G798_DAPPU</name>
<accession>E9G798</accession>
<feature type="domain" description="Protein UNC80 central region" evidence="2">
    <location>
        <begin position="103"/>
        <end position="260"/>
    </location>
</feature>
<dbReference type="eggNOG" id="ENOG502QSTP">
    <property type="taxonomic scope" value="Eukaryota"/>
</dbReference>